<dbReference type="Proteomes" id="UP001378956">
    <property type="component" value="Unassembled WGS sequence"/>
</dbReference>
<dbReference type="EMBL" id="JBBEUB010000010">
    <property type="protein sequence ID" value="MEJ2905153.1"/>
    <property type="molecule type" value="Genomic_DNA"/>
</dbReference>
<feature type="transmembrane region" description="Helical" evidence="1">
    <location>
        <begin position="7"/>
        <end position="24"/>
    </location>
</feature>
<organism evidence="2 3">
    <name type="scientific">Pedobacter panaciterrae</name>
    <dbReference type="NCBI Taxonomy" id="363849"/>
    <lineage>
        <taxon>Bacteria</taxon>
        <taxon>Pseudomonadati</taxon>
        <taxon>Bacteroidota</taxon>
        <taxon>Sphingobacteriia</taxon>
        <taxon>Sphingobacteriales</taxon>
        <taxon>Sphingobacteriaceae</taxon>
        <taxon>Pedobacter</taxon>
    </lineage>
</organism>
<evidence type="ECO:0000313" key="3">
    <source>
        <dbReference type="Proteomes" id="UP001378956"/>
    </source>
</evidence>
<evidence type="ECO:0000256" key="1">
    <source>
        <dbReference type="SAM" id="Phobius"/>
    </source>
</evidence>
<gene>
    <name evidence="2" type="ORF">WAE58_22095</name>
</gene>
<evidence type="ECO:0000313" key="2">
    <source>
        <dbReference type="EMBL" id="MEJ2905153.1"/>
    </source>
</evidence>
<feature type="transmembrane region" description="Helical" evidence="1">
    <location>
        <begin position="44"/>
        <end position="61"/>
    </location>
</feature>
<keyword evidence="3" id="KW-1185">Reference proteome</keyword>
<dbReference type="Pfam" id="PF16872">
    <property type="entry name" value="putAbiC"/>
    <property type="match status" value="1"/>
</dbReference>
<keyword evidence="1" id="KW-0812">Transmembrane</keyword>
<protein>
    <submittedName>
        <fullName evidence="2">Phage abortive infection protein</fullName>
    </submittedName>
</protein>
<name>A0ABU8NTA3_9SPHI</name>
<dbReference type="RefSeq" id="WP_337717709.1">
    <property type="nucleotide sequence ID" value="NZ_JBBEUB010000010.1"/>
</dbReference>
<proteinExistence type="predicted"/>
<dbReference type="InterPro" id="IPR031709">
    <property type="entry name" value="PutAbiC"/>
</dbReference>
<comment type="caution">
    <text evidence="2">The sequence shown here is derived from an EMBL/GenBank/DDBJ whole genome shotgun (WGS) entry which is preliminary data.</text>
</comment>
<reference evidence="2 3" key="1">
    <citation type="submission" date="2024-03" db="EMBL/GenBank/DDBJ databases">
        <title>Sequence of Lycoming College Course Isolates.</title>
        <authorList>
            <person name="Plotts O."/>
            <person name="Newman J."/>
        </authorList>
    </citation>
    <scope>NUCLEOTIDE SEQUENCE [LARGE SCALE GENOMIC DNA]</scope>
    <source>
        <strain evidence="2 3">CJB-3</strain>
    </source>
</reference>
<accession>A0ABU8NTA3</accession>
<keyword evidence="1" id="KW-0472">Membrane</keyword>
<sequence>MKKKVKTILYFSVAIFLVLSIQLLFQHPPNNKSIAVDFTVFEGYGSALTGIFSIVSVYLLYKTLTYQVDSYDLNQFENRVFELIRYHRDNVDSIKMRAPDKAEVVYYDGRKALREIHKQMILIIKDIRGIFENNSAYKISNLNAQNIDEVADRLNLPVHKLDLYNVAYLCLFFGLSEEGKISIEDALKDRYSETCIKMVIAKLNKRSAKWQRENKIGEGLPAKFPSKSKTKYFGGHQYRLGHFFRHLFQIVTYIDNNNDISFAKKYEYVKILRAQLSTYEQTLIFFNSISKLGMAWELNVDCTGIASNKQKDFKVYRGLITKYNFIRNVPNEFITSIRIDEIYPNITFESCEDNKIKKDFLSIYKKKVKYFKNRDV</sequence>
<keyword evidence="1" id="KW-1133">Transmembrane helix</keyword>